<evidence type="ECO:0000256" key="9">
    <source>
        <dbReference type="ARBA" id="ARBA00038162"/>
    </source>
</evidence>
<evidence type="ECO:0000256" key="3">
    <source>
        <dbReference type="ARBA" id="ARBA00022490"/>
    </source>
</evidence>
<dbReference type="GO" id="GO:0046872">
    <property type="term" value="F:metal ion binding"/>
    <property type="evidence" value="ECO:0007669"/>
    <property type="project" value="UniProtKB-KW"/>
</dbReference>
<evidence type="ECO:0000256" key="6">
    <source>
        <dbReference type="ARBA" id="ARBA00023056"/>
    </source>
</evidence>
<reference evidence="15 16" key="1">
    <citation type="submission" date="2013-03" db="EMBL/GenBank/DDBJ databases">
        <title>The Genome Sequence of Cladophialophora psammophila CBS 110553.</title>
        <authorList>
            <consortium name="The Broad Institute Genomics Platform"/>
            <person name="Cuomo C."/>
            <person name="de Hoog S."/>
            <person name="Gorbushina A."/>
            <person name="Walker B."/>
            <person name="Young S.K."/>
            <person name="Zeng Q."/>
            <person name="Gargeya S."/>
            <person name="Fitzgerald M."/>
            <person name="Haas B."/>
            <person name="Abouelleil A."/>
            <person name="Allen A.W."/>
            <person name="Alvarado L."/>
            <person name="Arachchi H.M."/>
            <person name="Berlin A.M."/>
            <person name="Chapman S.B."/>
            <person name="Gainer-Dewar J."/>
            <person name="Goldberg J."/>
            <person name="Griggs A."/>
            <person name="Gujja S."/>
            <person name="Hansen M."/>
            <person name="Howarth C."/>
            <person name="Imamovic A."/>
            <person name="Ireland A."/>
            <person name="Larimer J."/>
            <person name="McCowan C."/>
            <person name="Murphy C."/>
            <person name="Pearson M."/>
            <person name="Poon T.W."/>
            <person name="Priest M."/>
            <person name="Roberts A."/>
            <person name="Saif S."/>
            <person name="Shea T."/>
            <person name="Sisk P."/>
            <person name="Sykes S."/>
            <person name="Wortman J."/>
            <person name="Nusbaum C."/>
            <person name="Birren B."/>
        </authorList>
    </citation>
    <scope>NUCLEOTIDE SEQUENCE [LARGE SCALE GENOMIC DNA]</scope>
    <source>
        <strain evidence="15 16">CBS 110553</strain>
    </source>
</reference>
<dbReference type="Proteomes" id="UP000019471">
    <property type="component" value="Unassembled WGS sequence"/>
</dbReference>
<dbReference type="SUPFAM" id="SSF53448">
    <property type="entry name" value="Nucleotide-diphospho-sugar transferases"/>
    <property type="match status" value="1"/>
</dbReference>
<accession>W9X4Z9</accession>
<dbReference type="CDD" id="cd02537">
    <property type="entry name" value="GT8_Glycogenin"/>
    <property type="match status" value="1"/>
</dbReference>
<feature type="compositionally biased region" description="Basic and acidic residues" evidence="14">
    <location>
        <begin position="779"/>
        <end position="791"/>
    </location>
</feature>
<feature type="compositionally biased region" description="Basic and acidic residues" evidence="14">
    <location>
        <begin position="296"/>
        <end position="329"/>
    </location>
</feature>
<dbReference type="Gene3D" id="3.90.550.10">
    <property type="entry name" value="Spore Coat Polysaccharide Biosynthesis Protein SpsA, Chain A"/>
    <property type="match status" value="1"/>
</dbReference>
<keyword evidence="8" id="KW-0464">Manganese</keyword>
<dbReference type="AlphaFoldDB" id="W9X4Z9"/>
<dbReference type="GO" id="GO:0005978">
    <property type="term" value="P:glycogen biosynthetic process"/>
    <property type="evidence" value="ECO:0007669"/>
    <property type="project" value="UniProtKB-KW"/>
</dbReference>
<sequence length="836" mass="94773">MAPIRAAVFATLLMNDAYLPGAMVLGHSLKDKGAKAPLVAFVLVDRLSSDTITELRTVYDEIVPVQEVRNQNPANLYLMNRADLVSSFTKIELWRQTQYKRIVYLDADMVALRAPNELLTLDTKFAAVPDIGWPDCFNSGMMVLNPNMADYYSLYALAQRGISFDGADQGLFNMHFREWDRLSFVFNCTPSGHYQYVPAYRHFSSNIAVVHFIGKDKPWTLGRDNKLNTGVYGEMLGMWWSVYDRHYRPKTVTYYDAQTFDSTKKVQDYVRGEEPLYVVGYSSQQPAPGPAPQPQHEYHYPPEQHYHQEHHPQHDGHQHWQQPQHEHQHTLQQHQDQQQPYHGHHQQEQHHHREGLQYPPSEHTGQIPVPPEIQVHSQSGQTTSTELPLGYAPTPKAASDFHPVPTVEQRRFSAPHVEWDPARAPPPAHSKPEAANFPTTIYDMSSETTLFQPPAQYPEAPKDMWYQVPEKVPEPAKPKPIFPWETRAPKPTRVFPQPRQPSPPPPPPSEPATVVPGELPTPSATTDVTGATEESVPTPPPPAPIDLWAAFQQRTNAWDEMPEIERYVQSISQPRKGKIQVLYNTLGQRSPRNVSGTTTPTERDRRHPSIKLTDFPTKDERPSLPVTPAPIRRPAFWGEERDEEGTLPTAEGVPKQEDWVRRFSHYPQPEFPASHPPSHEVHRVLYWRCQYCGKQNPITKLEQLQLMQSEALFSPTGPRELANVAEPPTRKMPESSTREEMEKAVISHISPTKVPKAPKPILKPPHFELGQEVVGSAEDSTRDAHQDKDSSEPSSEIVHSVQEKEASIDPLSRPAADEEEATPQPEQRPVVVPTTA</sequence>
<evidence type="ECO:0000313" key="15">
    <source>
        <dbReference type="EMBL" id="EXJ72365.1"/>
    </source>
</evidence>
<evidence type="ECO:0000256" key="14">
    <source>
        <dbReference type="SAM" id="MobiDB-lite"/>
    </source>
</evidence>
<dbReference type="InterPro" id="IPR002495">
    <property type="entry name" value="Glyco_trans_8"/>
</dbReference>
<evidence type="ECO:0000256" key="13">
    <source>
        <dbReference type="ARBA" id="ARBA00057883"/>
    </source>
</evidence>
<keyword evidence="16" id="KW-1185">Reference proteome</keyword>
<feature type="compositionally biased region" description="Basic and acidic residues" evidence="14">
    <location>
        <begin position="345"/>
        <end position="355"/>
    </location>
</feature>
<evidence type="ECO:0000256" key="5">
    <source>
        <dbReference type="ARBA" id="ARBA00022723"/>
    </source>
</evidence>
<keyword evidence="3" id="KW-0963">Cytoplasm</keyword>
<evidence type="ECO:0000256" key="11">
    <source>
        <dbReference type="ARBA" id="ARBA00050886"/>
    </source>
</evidence>
<feature type="region of interest" description="Disordered" evidence="14">
    <location>
        <begin position="280"/>
        <end position="386"/>
    </location>
</feature>
<dbReference type="GeneID" id="19189590"/>
<dbReference type="EC" id="2.4.1.186" evidence="10"/>
<feature type="compositionally biased region" description="Pro residues" evidence="14">
    <location>
        <begin position="498"/>
        <end position="510"/>
    </location>
</feature>
<comment type="function">
    <text evidence="13">Self-glucosylating initiator of glycogen synthesis. It catalyzes the formation of a short alpha (1,4)-glucosyl chain covalently attached via a glucose 1-O-tyrosyl linkage to internal tyrosine residues and these chains act as primers for the elongation reaction catalyzed by glycogen synthase.</text>
</comment>
<dbReference type="InterPro" id="IPR029044">
    <property type="entry name" value="Nucleotide-diphossugar_trans"/>
</dbReference>
<evidence type="ECO:0000256" key="2">
    <source>
        <dbReference type="ARBA" id="ARBA00004496"/>
    </source>
</evidence>
<evidence type="ECO:0000256" key="8">
    <source>
        <dbReference type="ARBA" id="ARBA00023211"/>
    </source>
</evidence>
<dbReference type="GO" id="GO:0008466">
    <property type="term" value="F:glycogenin glucosyltransferase activity"/>
    <property type="evidence" value="ECO:0007669"/>
    <property type="project" value="UniProtKB-EC"/>
</dbReference>
<feature type="compositionally biased region" description="Polar residues" evidence="14">
    <location>
        <begin position="589"/>
        <end position="600"/>
    </location>
</feature>
<comment type="cofactor">
    <cofactor evidence="1">
        <name>Mn(2+)</name>
        <dbReference type="ChEBI" id="CHEBI:29035"/>
    </cofactor>
</comment>
<dbReference type="FunFam" id="3.90.550.10:FF:000092">
    <property type="entry name" value="Glycogenin 2"/>
    <property type="match status" value="1"/>
</dbReference>
<feature type="compositionally biased region" description="Low complexity" evidence="14">
    <location>
        <begin position="330"/>
        <end position="341"/>
    </location>
</feature>
<evidence type="ECO:0000256" key="7">
    <source>
        <dbReference type="ARBA" id="ARBA00023180"/>
    </source>
</evidence>
<gene>
    <name evidence="15" type="ORF">A1O5_04869</name>
</gene>
<evidence type="ECO:0000256" key="1">
    <source>
        <dbReference type="ARBA" id="ARBA00001936"/>
    </source>
</evidence>
<feature type="region of interest" description="Disordered" evidence="14">
    <location>
        <begin position="472"/>
        <end position="544"/>
    </location>
</feature>
<dbReference type="InterPro" id="IPR050587">
    <property type="entry name" value="GNT1/Glycosyltrans_8"/>
</dbReference>
<comment type="catalytic activity">
    <reaction evidence="12">
        <text>L-tyrosyl-[glycogenin] + UDP-alpha-D-glucose = alpha-D-glucosyl-L-tyrosyl-[glycogenin] + UDP + H(+)</text>
        <dbReference type="Rhea" id="RHEA:23360"/>
        <dbReference type="Rhea" id="RHEA-COMP:14604"/>
        <dbReference type="Rhea" id="RHEA-COMP:14605"/>
        <dbReference type="ChEBI" id="CHEBI:15378"/>
        <dbReference type="ChEBI" id="CHEBI:46858"/>
        <dbReference type="ChEBI" id="CHEBI:58223"/>
        <dbReference type="ChEBI" id="CHEBI:58885"/>
        <dbReference type="ChEBI" id="CHEBI:140573"/>
        <dbReference type="EC" id="2.4.1.186"/>
    </reaction>
</comment>
<feature type="compositionally biased region" description="Basic and acidic residues" evidence="14">
    <location>
        <begin position="728"/>
        <end position="745"/>
    </location>
</feature>
<feature type="region of interest" description="Disordered" evidence="14">
    <location>
        <begin position="589"/>
        <end position="631"/>
    </location>
</feature>
<organism evidence="15 16">
    <name type="scientific">Cladophialophora psammophila CBS 110553</name>
    <dbReference type="NCBI Taxonomy" id="1182543"/>
    <lineage>
        <taxon>Eukaryota</taxon>
        <taxon>Fungi</taxon>
        <taxon>Dikarya</taxon>
        <taxon>Ascomycota</taxon>
        <taxon>Pezizomycotina</taxon>
        <taxon>Eurotiomycetes</taxon>
        <taxon>Chaetothyriomycetidae</taxon>
        <taxon>Chaetothyriales</taxon>
        <taxon>Herpotrichiellaceae</taxon>
        <taxon>Cladophialophora</taxon>
    </lineage>
</organism>
<comment type="catalytic activity">
    <reaction evidence="11">
        <text>[1,4-alpha-D-glucosyl](n)-L-tyrosyl-[glycogenin] + UDP-alpha-D-glucose = [1,4-alpha-D-glucosyl](n+1)-L-tyrosyl-[glycogenin] + UDP + H(+)</text>
        <dbReference type="Rhea" id="RHEA:56560"/>
        <dbReference type="Rhea" id="RHEA-COMP:14606"/>
        <dbReference type="Rhea" id="RHEA-COMP:14607"/>
        <dbReference type="ChEBI" id="CHEBI:15378"/>
        <dbReference type="ChEBI" id="CHEBI:58223"/>
        <dbReference type="ChEBI" id="CHEBI:58885"/>
        <dbReference type="ChEBI" id="CHEBI:140574"/>
        <dbReference type="EC" id="2.4.1.186"/>
    </reaction>
</comment>
<dbReference type="eggNOG" id="KOG1950">
    <property type="taxonomic scope" value="Eukaryota"/>
</dbReference>
<comment type="caution">
    <text evidence="15">The sequence shown here is derived from an EMBL/GenBank/DDBJ whole genome shotgun (WGS) entry which is preliminary data.</text>
</comment>
<dbReference type="PANTHER" id="PTHR11183">
    <property type="entry name" value="GLYCOGENIN SUBFAMILY MEMBER"/>
    <property type="match status" value="1"/>
</dbReference>
<dbReference type="EMBL" id="AMGX01000006">
    <property type="protein sequence ID" value="EXJ72365.1"/>
    <property type="molecule type" value="Genomic_DNA"/>
</dbReference>
<evidence type="ECO:0000313" key="16">
    <source>
        <dbReference type="Proteomes" id="UP000019471"/>
    </source>
</evidence>
<evidence type="ECO:0000256" key="12">
    <source>
        <dbReference type="ARBA" id="ARBA00052293"/>
    </source>
</evidence>
<keyword evidence="4" id="KW-0808">Transferase</keyword>
<evidence type="ECO:0000256" key="10">
    <source>
        <dbReference type="ARBA" id="ARBA00038934"/>
    </source>
</evidence>
<dbReference type="HOGENOM" id="CLU_017171_2_0_1"/>
<keyword evidence="6" id="KW-0320">Glycogen biosynthesis</keyword>
<proteinExistence type="inferred from homology"/>
<dbReference type="STRING" id="1182543.W9X4Z9"/>
<comment type="subcellular location">
    <subcellularLocation>
        <location evidence="2">Cytoplasm</location>
    </subcellularLocation>
</comment>
<evidence type="ECO:0000256" key="4">
    <source>
        <dbReference type="ARBA" id="ARBA00022679"/>
    </source>
</evidence>
<dbReference type="Pfam" id="PF01501">
    <property type="entry name" value="Glyco_transf_8"/>
    <property type="match status" value="1"/>
</dbReference>
<dbReference type="RefSeq" id="XP_007743663.1">
    <property type="nucleotide sequence ID" value="XM_007745473.1"/>
</dbReference>
<feature type="compositionally biased region" description="Polar residues" evidence="14">
    <location>
        <begin position="375"/>
        <end position="386"/>
    </location>
</feature>
<protein>
    <recommendedName>
        <fullName evidence="10">glycogenin glucosyltransferase</fullName>
        <ecNumber evidence="10">2.4.1.186</ecNumber>
    </recommendedName>
</protein>
<keyword evidence="5" id="KW-0479">Metal-binding</keyword>
<dbReference type="OrthoDB" id="2014201at2759"/>
<name>W9X4Z9_9EURO</name>
<dbReference type="GO" id="GO:0005737">
    <property type="term" value="C:cytoplasm"/>
    <property type="evidence" value="ECO:0007669"/>
    <property type="project" value="UniProtKB-SubCell"/>
</dbReference>
<feature type="region of interest" description="Disordered" evidence="14">
    <location>
        <begin position="717"/>
        <end position="836"/>
    </location>
</feature>
<comment type="similarity">
    <text evidence="9">Belongs to the glycosyltransferase 8 family. Glycogenin subfamily.</text>
</comment>
<keyword evidence="7" id="KW-0325">Glycoprotein</keyword>